<dbReference type="NCBIfam" id="TIGR02123">
    <property type="entry name" value="TRAP_fused"/>
    <property type="match status" value="1"/>
</dbReference>
<dbReference type="PANTHER" id="PTHR43849">
    <property type="entry name" value="BLL3936 PROTEIN"/>
    <property type="match status" value="1"/>
</dbReference>
<evidence type="ECO:0000313" key="5">
    <source>
        <dbReference type="Proteomes" id="UP000320582"/>
    </source>
</evidence>
<feature type="transmembrane region" description="Helical" evidence="2">
    <location>
        <begin position="378"/>
        <end position="401"/>
    </location>
</feature>
<proteinExistence type="predicted"/>
<name>A0A543KHL5_9RHOB</name>
<feature type="transmembrane region" description="Helical" evidence="2">
    <location>
        <begin position="85"/>
        <end position="103"/>
    </location>
</feature>
<keyword evidence="2" id="KW-0472">Membrane</keyword>
<dbReference type="Proteomes" id="UP000320582">
    <property type="component" value="Unassembled WGS sequence"/>
</dbReference>
<feature type="transmembrane region" description="Helical" evidence="2">
    <location>
        <begin position="171"/>
        <end position="193"/>
    </location>
</feature>
<dbReference type="GO" id="GO:0022857">
    <property type="term" value="F:transmembrane transporter activity"/>
    <property type="evidence" value="ECO:0007669"/>
    <property type="project" value="UniProtKB-UniRule"/>
</dbReference>
<feature type="transmembrane region" description="Helical" evidence="2">
    <location>
        <begin position="635"/>
        <end position="660"/>
    </location>
</feature>
<keyword evidence="1" id="KW-0997">Cell inner membrane</keyword>
<keyword evidence="5" id="KW-1185">Reference proteome</keyword>
<feature type="transmembrane region" description="Helical" evidence="2">
    <location>
        <begin position="537"/>
        <end position="559"/>
    </location>
</feature>
<protein>
    <submittedName>
        <fullName evidence="4">TRAP transporter 4TM/12TM fusion protein</fullName>
    </submittedName>
</protein>
<evidence type="ECO:0000256" key="2">
    <source>
        <dbReference type="SAM" id="Phobius"/>
    </source>
</evidence>
<dbReference type="EMBL" id="VFPT01000001">
    <property type="protein sequence ID" value="TQM94576.1"/>
    <property type="molecule type" value="Genomic_DNA"/>
</dbReference>
<keyword evidence="2" id="KW-1133">Transmembrane helix</keyword>
<feature type="transmembrane region" description="Helical" evidence="2">
    <location>
        <begin position="334"/>
        <end position="357"/>
    </location>
</feature>
<dbReference type="OrthoDB" id="9759894at2"/>
<feature type="transmembrane region" description="Helical" evidence="2">
    <location>
        <begin position="479"/>
        <end position="501"/>
    </location>
</feature>
<dbReference type="GO" id="GO:0005886">
    <property type="term" value="C:plasma membrane"/>
    <property type="evidence" value="ECO:0007669"/>
    <property type="project" value="UniProtKB-SubCell"/>
</dbReference>
<feature type="transmembrane region" description="Helical" evidence="2">
    <location>
        <begin position="56"/>
        <end position="79"/>
    </location>
</feature>
<keyword evidence="1" id="KW-0813">Transport</keyword>
<keyword evidence="2" id="KW-0812">Transmembrane</keyword>
<feature type="transmembrane region" description="Helical" evidence="2">
    <location>
        <begin position="508"/>
        <end position="525"/>
    </location>
</feature>
<feature type="transmembrane region" description="Helical" evidence="2">
    <location>
        <begin position="115"/>
        <end position="135"/>
    </location>
</feature>
<dbReference type="InterPro" id="IPR011853">
    <property type="entry name" value="TRAP_DctM-Dct_fused"/>
</dbReference>
<reference evidence="4 5" key="1">
    <citation type="submission" date="2019-06" db="EMBL/GenBank/DDBJ databases">
        <title>Genomic Encyclopedia of Archaeal and Bacterial Type Strains, Phase II (KMG-II): from individual species to whole genera.</title>
        <authorList>
            <person name="Goeker M."/>
        </authorList>
    </citation>
    <scope>NUCLEOTIDE SEQUENCE [LARGE SCALE GENOMIC DNA]</scope>
    <source>
        <strain evidence="4 5">DSM 18423</strain>
    </source>
</reference>
<accession>A0A543KHL5</accession>
<evidence type="ECO:0000313" key="4">
    <source>
        <dbReference type="EMBL" id="TQM94576.1"/>
    </source>
</evidence>
<feature type="transmembrane region" description="Helical" evidence="2">
    <location>
        <begin position="213"/>
        <end position="236"/>
    </location>
</feature>
<organism evidence="4 5">
    <name type="scientific">Roseinatronobacter monicus</name>
    <dbReference type="NCBI Taxonomy" id="393481"/>
    <lineage>
        <taxon>Bacteria</taxon>
        <taxon>Pseudomonadati</taxon>
        <taxon>Pseudomonadota</taxon>
        <taxon>Alphaproteobacteria</taxon>
        <taxon>Rhodobacterales</taxon>
        <taxon>Paracoccaceae</taxon>
        <taxon>Roseinatronobacter</taxon>
    </lineage>
</organism>
<dbReference type="AlphaFoldDB" id="A0A543KHL5"/>
<gene>
    <name evidence="4" type="ORF">BD293_3258</name>
</gene>
<dbReference type="InterPro" id="IPR010656">
    <property type="entry name" value="DctM"/>
</dbReference>
<feature type="domain" description="TRAP C4-dicarboxylate transport system permease DctM subunit" evidence="3">
    <location>
        <begin position="159"/>
        <end position="592"/>
    </location>
</feature>
<evidence type="ECO:0000259" key="3">
    <source>
        <dbReference type="Pfam" id="PF06808"/>
    </source>
</evidence>
<feature type="transmembrane region" description="Helical" evidence="2">
    <location>
        <begin position="447"/>
        <end position="473"/>
    </location>
</feature>
<keyword evidence="1" id="KW-1003">Cell membrane</keyword>
<feature type="transmembrane region" description="Helical" evidence="2">
    <location>
        <begin position="600"/>
        <end position="623"/>
    </location>
</feature>
<comment type="function">
    <text evidence="1">Part of the tripartite ATP-independent periplasmic (TRAP) transport system.</text>
</comment>
<evidence type="ECO:0000256" key="1">
    <source>
        <dbReference type="RuleBase" id="RU369079"/>
    </source>
</evidence>
<comment type="caution">
    <text evidence="4">The sequence shown here is derived from an EMBL/GenBank/DDBJ whole genome shotgun (WGS) entry which is preliminary data.</text>
</comment>
<dbReference type="Pfam" id="PF06808">
    <property type="entry name" value="DctM"/>
    <property type="match status" value="1"/>
</dbReference>
<feature type="transmembrane region" description="Helical" evidence="2">
    <location>
        <begin position="302"/>
        <end position="328"/>
    </location>
</feature>
<feature type="transmembrane region" description="Helical" evidence="2">
    <location>
        <begin position="571"/>
        <end position="588"/>
    </location>
</feature>
<dbReference type="PANTHER" id="PTHR43849:SF2">
    <property type="entry name" value="BLL3936 PROTEIN"/>
    <property type="match status" value="1"/>
</dbReference>
<sequence>MDLRNAACHCHRDARMTSPTPEDQRAARLEADRIATVDTSIDEEGRTDRTLMGWQGWLFAGVAVAFSCFHLYTAFFGSLPHMQQRATHGLFGVVLALAFFSLRTGTARVRATLPWYDWGLILCAILPMGYVLLFWQDMFRARLFPEPYHLLLTVMAVGVFLEACRRVLGWSLVILAGLALAYAMLGHLIPGTWGHAGFSPERMASRLFMADSGLWGMLPGLSATVISIFILFGLIVMGTGGGQAFMNAALVLAGRQVGGAAKVATVGSSLMGTISGSGMANAAATGSLTIPMMRRLGYRREFAVGVEATASTGGQLMPPIMGAGAFVMAEIVGIPYLTIVVAAIIPAILFYLGNFWVIHLSARKEGIAPVPADQIPSARATFTIMFFLQLILPIGLMIYFLLSGYSIAYAGSQAVLATLIVFFFINWEHSLKEKCLIFVEILRKAGISLAMMAVLAFVAQITVSMISATGIGVKFTDMMVSFGGQSLFLVLVMAMLACIILGMGMPTTAAYVLSASLAAPALIALDVPPLHAHLFAFYFAILATITPPVCTAIYAAAAIAEIRWTRAVVDTMKLGWVAFTIPFMFVYSPQLLMEGTAVEIIVVGVVKAVGVLALATATINYFATGLTLTQRLMAFAGAFLLITPGWETNIVGLILTLLAMTLNLRAFRAEATRDATPG</sequence>
<feature type="transmembrane region" description="Helical" evidence="2">
    <location>
        <begin position="407"/>
        <end position="427"/>
    </location>
</feature>
<feature type="transmembrane region" description="Helical" evidence="2">
    <location>
        <begin position="147"/>
        <end position="164"/>
    </location>
</feature>
<comment type="subcellular location">
    <subcellularLocation>
        <location evidence="1">Cell inner membrane</location>
        <topology evidence="1">Multi-pass membrane protein</topology>
    </subcellularLocation>
</comment>